<name>A0A6N8SE58_9HYPH</name>
<evidence type="ECO:0000259" key="1">
    <source>
        <dbReference type="PROSITE" id="PS50075"/>
    </source>
</evidence>
<dbReference type="InterPro" id="IPR036736">
    <property type="entry name" value="ACP-like_sf"/>
</dbReference>
<dbReference type="RefSeq" id="WP_160860491.1">
    <property type="nucleotide sequence ID" value="NZ_WUMK01000006.1"/>
</dbReference>
<sequence>MSLSTVERLRTAVTGLLAARGDRDPVRDDESLFITGRLDSLAATEMIMLLEQDFALDLASADFDVSALDTIADITDLISRARN</sequence>
<dbReference type="InterPro" id="IPR009081">
    <property type="entry name" value="PP-bd_ACP"/>
</dbReference>
<evidence type="ECO:0000313" key="2">
    <source>
        <dbReference type="EMBL" id="MXN46961.1"/>
    </source>
</evidence>
<dbReference type="EMBL" id="WUMK01000006">
    <property type="protein sequence ID" value="MXN46961.1"/>
    <property type="molecule type" value="Genomic_DNA"/>
</dbReference>
<reference evidence="2 3" key="1">
    <citation type="submission" date="2019-12" db="EMBL/GenBank/DDBJ databases">
        <title>Shinella kummerowiae sp. nov., a symbiotic bacterium isolated from root nodules of the herbal legume Kummerowia stipulacea.</title>
        <authorList>
            <person name="Gao J."/>
        </authorList>
    </citation>
    <scope>NUCLEOTIDE SEQUENCE [LARGE SCALE GENOMIC DNA]</scope>
    <source>
        <strain evidence="2 3">CCBAU 25048</strain>
    </source>
</reference>
<dbReference type="Proteomes" id="UP000435802">
    <property type="component" value="Unassembled WGS sequence"/>
</dbReference>
<proteinExistence type="predicted"/>
<gene>
    <name evidence="2" type="ORF">GR138_17340</name>
</gene>
<evidence type="ECO:0000313" key="3">
    <source>
        <dbReference type="Proteomes" id="UP000435802"/>
    </source>
</evidence>
<protein>
    <recommendedName>
        <fullName evidence="1">Carrier domain-containing protein</fullName>
    </recommendedName>
</protein>
<accession>A0A6N8SE58</accession>
<dbReference type="AlphaFoldDB" id="A0A6N8SE58"/>
<dbReference type="PROSITE" id="PS50075">
    <property type="entry name" value="CARRIER"/>
    <property type="match status" value="1"/>
</dbReference>
<feature type="domain" description="Carrier" evidence="1">
    <location>
        <begin position="3"/>
        <end position="82"/>
    </location>
</feature>
<dbReference type="SUPFAM" id="SSF47336">
    <property type="entry name" value="ACP-like"/>
    <property type="match status" value="1"/>
</dbReference>
<comment type="caution">
    <text evidence="2">The sequence shown here is derived from an EMBL/GenBank/DDBJ whole genome shotgun (WGS) entry which is preliminary data.</text>
</comment>
<dbReference type="Pfam" id="PF00550">
    <property type="entry name" value="PP-binding"/>
    <property type="match status" value="1"/>
</dbReference>
<dbReference type="Gene3D" id="1.10.1200.10">
    <property type="entry name" value="ACP-like"/>
    <property type="match status" value="1"/>
</dbReference>
<keyword evidence="3" id="KW-1185">Reference proteome</keyword>
<dbReference type="OrthoDB" id="8162906at2"/>
<organism evidence="2 3">
    <name type="scientific">Shinella kummerowiae</name>
    <dbReference type="NCBI Taxonomy" id="417745"/>
    <lineage>
        <taxon>Bacteria</taxon>
        <taxon>Pseudomonadati</taxon>
        <taxon>Pseudomonadota</taxon>
        <taxon>Alphaproteobacteria</taxon>
        <taxon>Hyphomicrobiales</taxon>
        <taxon>Rhizobiaceae</taxon>
        <taxon>Shinella</taxon>
    </lineage>
</organism>